<name>A0A0H3FZE5_ZYMMA</name>
<dbReference type="PROSITE" id="PS52016">
    <property type="entry name" value="TONB_DEPENDENT_REC_3"/>
    <property type="match status" value="1"/>
</dbReference>
<dbReference type="Pfam" id="PF07715">
    <property type="entry name" value="Plug"/>
    <property type="match status" value="1"/>
</dbReference>
<reference evidence="12 13" key="1">
    <citation type="journal article" date="2011" name="J. Bacteriol.">
        <title>Genome sequence of the ethanol-producing Zymomonas mobilis subsp. mobilis lectotype strain ATCC 10988.</title>
        <authorList>
            <person name="Pappas K.M."/>
            <person name="Kouvelis V.N."/>
            <person name="Saunders E."/>
            <person name="Brettin T.S."/>
            <person name="Bruce D."/>
            <person name="Detter C."/>
            <person name="Balakireva M."/>
            <person name="Han C.S."/>
            <person name="Savvakis G."/>
            <person name="Kyrpides N.C."/>
            <person name="Typas M.A."/>
        </authorList>
    </citation>
    <scope>NUCLEOTIDE SEQUENCE [LARGE SCALE GENOMIC DNA]</scope>
    <source>
        <strain evidence="13">ATCC 10988 / DSM 424 / CCUG 17860 / LMG 404 / NCIMB 8938 / NRRL B-806 / ZM1</strain>
    </source>
</reference>
<keyword evidence="2 8" id="KW-0813">Transport</keyword>
<dbReference type="Pfam" id="PF00593">
    <property type="entry name" value="TonB_dep_Rec_b-barrel"/>
    <property type="match status" value="1"/>
</dbReference>
<gene>
    <name evidence="12" type="ordered locus">Zmob_1198</name>
</gene>
<dbReference type="InterPro" id="IPR000531">
    <property type="entry name" value="Beta-barrel_TonB"/>
</dbReference>
<dbReference type="Proteomes" id="UP000001494">
    <property type="component" value="Chromosome"/>
</dbReference>
<keyword evidence="5 9" id="KW-0798">TonB box</keyword>
<evidence type="ECO:0000256" key="5">
    <source>
        <dbReference type="ARBA" id="ARBA00023077"/>
    </source>
</evidence>
<dbReference type="SUPFAM" id="SSF56935">
    <property type="entry name" value="Porins"/>
    <property type="match status" value="1"/>
</dbReference>
<keyword evidence="6 8" id="KW-0472">Membrane</keyword>
<dbReference type="PANTHER" id="PTHR47234:SF3">
    <property type="entry name" value="SECRETIN_TONB SHORT N-TERMINAL DOMAIN-CONTAINING PROTEIN"/>
    <property type="match status" value="1"/>
</dbReference>
<dbReference type="InterPro" id="IPR012910">
    <property type="entry name" value="Plug_dom"/>
</dbReference>
<sequence length="789" mass="86046">MKNFIKKGGFLFSFSWFFLQYPVEAATDTVSNTSNNDAIIVTGTRETHKKIRDSLSPIEVLNNRELLETGQTNVTSALAQLVPSITQPAVGQFVAAPTNFVSLRGLNPNQTLVLVNGKRRHNSSFLYIDGFADAATPTDLDLIAPELIDHIEVLKDGAAAQYGSDAIAGVVNIILKSDNHGGSARSQIGQTYAGDGLVGQAGFNKGFKIGHSGFFDVAFDFRHQNHTSRDGIDSRTQRHSLKVVGDPMATRYNLAINAGYDFGNGIEIYTTDSYSHRNSEVNQVYRTADRFPEAYPDGFMPIQKLSENDFSASLGLRGDNALGIHWDVNSTYGGNFIRNDLDKTANLGLYAATGSTPLSVHLNNYSTTQLNNTLDLSKELALPMIYSPLTVAAGFAHRYETYKTGAGDPASYLYGGTQARTGIIPAVAGSHSRNVYSGYLDLSAHLTKRWQVDLAGRYEYYSDFGSTLNGKASTRYDFTDQFALRATFSSGTRAPSLANEYFSTLSVGPDSASGTLGANSAAAKLLGAVPLKPEKATNITAGLVYSPLKNLHFTLDSYQIAIRNRIVSGPGISGEAALAALNAQGVTVASTLEAQNISAWFFTNGASTRTRGLDFTASYHSRFENFGIVDWDIALNINATTIRHVNQLANGMSALNAQTRAYLTSSTPKNRITFGGRWESFSKKWDVSLHEQRFGQTTDEMTWYQGPNAYSMTDFNRIHNHPRWITNLEIGYRPIEKLRVAIGANNLFNAHTTRIPAANGYYGSGKYDGAASQIGVNGGFYYLQTSYQF</sequence>
<evidence type="ECO:0000259" key="11">
    <source>
        <dbReference type="Pfam" id="PF07715"/>
    </source>
</evidence>
<keyword evidence="7 8" id="KW-0998">Cell outer membrane</keyword>
<evidence type="ECO:0000259" key="10">
    <source>
        <dbReference type="Pfam" id="PF00593"/>
    </source>
</evidence>
<dbReference type="EMBL" id="CP002850">
    <property type="protein sequence ID" value="AEH63027.1"/>
    <property type="molecule type" value="Genomic_DNA"/>
</dbReference>
<dbReference type="AlphaFoldDB" id="A0A0H3FZE5"/>
<evidence type="ECO:0000256" key="8">
    <source>
        <dbReference type="PROSITE-ProRule" id="PRU01360"/>
    </source>
</evidence>
<dbReference type="eggNOG" id="COG4771">
    <property type="taxonomic scope" value="Bacteria"/>
</dbReference>
<accession>A0A0H3FZE5</accession>
<dbReference type="InterPro" id="IPR039426">
    <property type="entry name" value="TonB-dep_rcpt-like"/>
</dbReference>
<evidence type="ECO:0000313" key="13">
    <source>
        <dbReference type="Proteomes" id="UP000001494"/>
    </source>
</evidence>
<dbReference type="RefSeq" id="WP_014500920.1">
    <property type="nucleotide sequence ID" value="NC_017262.1"/>
</dbReference>
<comment type="subcellular location">
    <subcellularLocation>
        <location evidence="1 8">Cell outer membrane</location>
        <topology evidence="1 8">Multi-pass membrane protein</topology>
    </subcellularLocation>
</comment>
<dbReference type="KEGG" id="zmm:Zmob_1198"/>
<dbReference type="InterPro" id="IPR037066">
    <property type="entry name" value="Plug_dom_sf"/>
</dbReference>
<feature type="domain" description="TonB-dependent receptor-like beta-barrel" evidence="10">
    <location>
        <begin position="266"/>
        <end position="747"/>
    </location>
</feature>
<evidence type="ECO:0000256" key="3">
    <source>
        <dbReference type="ARBA" id="ARBA00022452"/>
    </source>
</evidence>
<evidence type="ECO:0000256" key="1">
    <source>
        <dbReference type="ARBA" id="ARBA00004571"/>
    </source>
</evidence>
<dbReference type="GO" id="GO:0009279">
    <property type="term" value="C:cell outer membrane"/>
    <property type="evidence" value="ECO:0007669"/>
    <property type="project" value="UniProtKB-SubCell"/>
</dbReference>
<dbReference type="Gene3D" id="2.170.130.10">
    <property type="entry name" value="TonB-dependent receptor, plug domain"/>
    <property type="match status" value="1"/>
</dbReference>
<dbReference type="HOGENOM" id="CLU_010745_1_1_5"/>
<evidence type="ECO:0000256" key="4">
    <source>
        <dbReference type="ARBA" id="ARBA00022692"/>
    </source>
</evidence>
<protein>
    <submittedName>
        <fullName evidence="12">TonB-dependent receptor plug</fullName>
    </submittedName>
</protein>
<dbReference type="CDD" id="cd01347">
    <property type="entry name" value="ligand_gated_channel"/>
    <property type="match status" value="1"/>
</dbReference>
<evidence type="ECO:0000256" key="2">
    <source>
        <dbReference type="ARBA" id="ARBA00022448"/>
    </source>
</evidence>
<dbReference type="PANTHER" id="PTHR47234">
    <property type="match status" value="1"/>
</dbReference>
<evidence type="ECO:0000256" key="6">
    <source>
        <dbReference type="ARBA" id="ARBA00023136"/>
    </source>
</evidence>
<keyword evidence="12" id="KW-0675">Receptor</keyword>
<comment type="similarity">
    <text evidence="8 9">Belongs to the TonB-dependent receptor family.</text>
</comment>
<dbReference type="Gene3D" id="2.40.170.20">
    <property type="entry name" value="TonB-dependent receptor, beta-barrel domain"/>
    <property type="match status" value="1"/>
</dbReference>
<feature type="domain" description="TonB-dependent receptor plug" evidence="11">
    <location>
        <begin position="51"/>
        <end position="170"/>
    </location>
</feature>
<organism evidence="12 13">
    <name type="scientific">Zymomonas mobilis subsp. mobilis (strain ATCC 10988 / DSM 424 / LMG 404 / NCIMB 8938 / NRRL B-806 / ZM1)</name>
    <dbReference type="NCBI Taxonomy" id="555217"/>
    <lineage>
        <taxon>Bacteria</taxon>
        <taxon>Pseudomonadati</taxon>
        <taxon>Pseudomonadota</taxon>
        <taxon>Alphaproteobacteria</taxon>
        <taxon>Sphingomonadales</taxon>
        <taxon>Zymomonadaceae</taxon>
        <taxon>Zymomonas</taxon>
    </lineage>
</organism>
<keyword evidence="4 8" id="KW-0812">Transmembrane</keyword>
<dbReference type="OrthoDB" id="7051241at2"/>
<keyword evidence="3 8" id="KW-1134">Transmembrane beta strand</keyword>
<dbReference type="InterPro" id="IPR036942">
    <property type="entry name" value="Beta-barrel_TonB_sf"/>
</dbReference>
<proteinExistence type="inferred from homology"/>
<evidence type="ECO:0000256" key="9">
    <source>
        <dbReference type="RuleBase" id="RU003357"/>
    </source>
</evidence>
<evidence type="ECO:0000313" key="12">
    <source>
        <dbReference type="EMBL" id="AEH63027.1"/>
    </source>
</evidence>
<evidence type="ECO:0000256" key="7">
    <source>
        <dbReference type="ARBA" id="ARBA00023237"/>
    </source>
</evidence>